<dbReference type="Pfam" id="PF00106">
    <property type="entry name" value="adh_short"/>
    <property type="match status" value="1"/>
</dbReference>
<dbReference type="PANTHER" id="PTHR44196:SF3">
    <property type="entry name" value="SHORT CHAIN DEHYDROGENASE FAMILY PROTEIN"/>
    <property type="match status" value="1"/>
</dbReference>
<evidence type="ECO:0000313" key="3">
    <source>
        <dbReference type="EMBL" id="SFZ80505.1"/>
    </source>
</evidence>
<gene>
    <name evidence="3" type="ORF">MARIT_0624</name>
</gene>
<organism evidence="3 4">
    <name type="scientific">Tenacibaculum maritimum NCIMB 2154</name>
    <dbReference type="NCBI Taxonomy" id="1349785"/>
    <lineage>
        <taxon>Bacteria</taxon>
        <taxon>Pseudomonadati</taxon>
        <taxon>Bacteroidota</taxon>
        <taxon>Flavobacteriia</taxon>
        <taxon>Flavobacteriales</taxon>
        <taxon>Flavobacteriaceae</taxon>
        <taxon>Tenacibaculum</taxon>
    </lineage>
</organism>
<dbReference type="STRING" id="1349785.GCA_000509405_00667"/>
<dbReference type="OrthoDB" id="822355at2"/>
<keyword evidence="4" id="KW-1185">Reference proteome</keyword>
<dbReference type="SUPFAM" id="SSF51735">
    <property type="entry name" value="NAD(P)-binding Rossmann-fold domains"/>
    <property type="match status" value="1"/>
</dbReference>
<accession>A0A2H1E7A7</accession>
<name>A0A2H1E7A7_9FLAO</name>
<keyword evidence="2" id="KW-0560">Oxidoreductase</keyword>
<dbReference type="KEGG" id="tmar:MARIT_0624"/>
<evidence type="ECO:0000313" key="4">
    <source>
        <dbReference type="Proteomes" id="UP000231564"/>
    </source>
</evidence>
<dbReference type="InterPro" id="IPR002347">
    <property type="entry name" value="SDR_fam"/>
</dbReference>
<dbReference type="PRINTS" id="PR00081">
    <property type="entry name" value="GDHRDH"/>
</dbReference>
<dbReference type="RefSeq" id="WP_024741995.1">
    <property type="nucleotide sequence ID" value="NZ_BAUG01000042.1"/>
</dbReference>
<dbReference type="GeneID" id="47722213"/>
<dbReference type="Proteomes" id="UP000231564">
    <property type="component" value="Chromosome MARIT"/>
</dbReference>
<dbReference type="PANTHER" id="PTHR44196">
    <property type="entry name" value="DEHYDROGENASE/REDUCTASE SDR FAMILY MEMBER 7B"/>
    <property type="match status" value="1"/>
</dbReference>
<protein>
    <submittedName>
        <fullName evidence="3">Short-chain dehydrogenase/reductase SDR</fullName>
    </submittedName>
</protein>
<dbReference type="AlphaFoldDB" id="A0A2H1E7A7"/>
<dbReference type="GO" id="GO:0016020">
    <property type="term" value="C:membrane"/>
    <property type="evidence" value="ECO:0007669"/>
    <property type="project" value="TreeGrafter"/>
</dbReference>
<comment type="similarity">
    <text evidence="1">Belongs to the short-chain dehydrogenases/reductases (SDR) family.</text>
</comment>
<dbReference type="EMBL" id="LT634361">
    <property type="protein sequence ID" value="SFZ80505.1"/>
    <property type="molecule type" value="Genomic_DNA"/>
</dbReference>
<reference evidence="3 4" key="1">
    <citation type="submission" date="2016-11" db="EMBL/GenBank/DDBJ databases">
        <authorList>
            <person name="Jaros S."/>
            <person name="Januszkiewicz K."/>
            <person name="Wedrychowicz H."/>
        </authorList>
    </citation>
    <scope>NUCLEOTIDE SEQUENCE [LARGE SCALE GENOMIC DNA]</scope>
    <source>
        <strain evidence="3">NCIMB 2154T</strain>
    </source>
</reference>
<proteinExistence type="inferred from homology"/>
<evidence type="ECO:0000256" key="1">
    <source>
        <dbReference type="ARBA" id="ARBA00006484"/>
    </source>
</evidence>
<dbReference type="GO" id="GO:0016491">
    <property type="term" value="F:oxidoreductase activity"/>
    <property type="evidence" value="ECO:0007669"/>
    <property type="project" value="UniProtKB-KW"/>
</dbReference>
<dbReference type="InterPro" id="IPR036291">
    <property type="entry name" value="NAD(P)-bd_dom_sf"/>
</dbReference>
<evidence type="ECO:0000256" key="2">
    <source>
        <dbReference type="ARBA" id="ARBA00023002"/>
    </source>
</evidence>
<dbReference type="Gene3D" id="3.40.50.720">
    <property type="entry name" value="NAD(P)-binding Rossmann-like Domain"/>
    <property type="match status" value="1"/>
</dbReference>
<sequence length="240" mass="27064">MKTAIVFGATSGIGRKLTEMLVKDQYKVAITGRREEKLKRLKEQYPTQIVVKRNDIQDIAALEKAFYEIVEALGKVDLIIQSSGVGFVNSSLTWSKESETIHTNVLGVTRLYGLAYMLFKQQSYGHLVGISSIASLRGNRFAPAYFASKAYQKAYLESLYIKTKSIASKKVFITEIRPGFVDTAMALGDGIFWMVPLEKAAKQIYMAIQKKKRVAYISKRWRLIAIVLKNAPAWLLKKVL</sequence>